<reference evidence="1" key="1">
    <citation type="journal article" date="2022" name="bioRxiv">
        <title>Sequencing and chromosome-scale assembly of the giantPleurodeles waltlgenome.</title>
        <authorList>
            <person name="Brown T."/>
            <person name="Elewa A."/>
            <person name="Iarovenko S."/>
            <person name="Subramanian E."/>
            <person name="Araus A.J."/>
            <person name="Petzold A."/>
            <person name="Susuki M."/>
            <person name="Suzuki K.-i.T."/>
            <person name="Hayashi T."/>
            <person name="Toyoda A."/>
            <person name="Oliveira C."/>
            <person name="Osipova E."/>
            <person name="Leigh N.D."/>
            <person name="Simon A."/>
            <person name="Yun M.H."/>
        </authorList>
    </citation>
    <scope>NUCLEOTIDE SEQUENCE</scope>
    <source>
        <strain evidence="1">20211129_DDA</strain>
        <tissue evidence="1">Liver</tissue>
    </source>
</reference>
<gene>
    <name evidence="1" type="ORF">NDU88_001554</name>
</gene>
<organism evidence="1 2">
    <name type="scientific">Pleurodeles waltl</name>
    <name type="common">Iberian ribbed newt</name>
    <dbReference type="NCBI Taxonomy" id="8319"/>
    <lineage>
        <taxon>Eukaryota</taxon>
        <taxon>Metazoa</taxon>
        <taxon>Chordata</taxon>
        <taxon>Craniata</taxon>
        <taxon>Vertebrata</taxon>
        <taxon>Euteleostomi</taxon>
        <taxon>Amphibia</taxon>
        <taxon>Batrachia</taxon>
        <taxon>Caudata</taxon>
        <taxon>Salamandroidea</taxon>
        <taxon>Salamandridae</taxon>
        <taxon>Pleurodelinae</taxon>
        <taxon>Pleurodeles</taxon>
    </lineage>
</organism>
<evidence type="ECO:0000313" key="2">
    <source>
        <dbReference type="Proteomes" id="UP001066276"/>
    </source>
</evidence>
<keyword evidence="2" id="KW-1185">Reference proteome</keyword>
<accession>A0AAV7NCT5</accession>
<comment type="caution">
    <text evidence="1">The sequence shown here is derived from an EMBL/GenBank/DDBJ whole genome shotgun (WGS) entry which is preliminary data.</text>
</comment>
<dbReference type="AlphaFoldDB" id="A0AAV7NCT5"/>
<evidence type="ECO:0000313" key="1">
    <source>
        <dbReference type="EMBL" id="KAJ1113306.1"/>
    </source>
</evidence>
<dbReference type="Proteomes" id="UP001066276">
    <property type="component" value="Chromosome 8"/>
</dbReference>
<dbReference type="EMBL" id="JANPWB010000012">
    <property type="protein sequence ID" value="KAJ1113306.1"/>
    <property type="molecule type" value="Genomic_DNA"/>
</dbReference>
<name>A0AAV7NCT5_PLEWA</name>
<protein>
    <submittedName>
        <fullName evidence="1">Uncharacterized protein</fullName>
    </submittedName>
</protein>
<sequence length="168" mass="17757">MPSSSEVQATARYSALPSVQVLRFSYSLQLLAPQGLAHGTPVLGRRVARSLWRSRAGEGLEQPDRHTGCNRAGFPPSVASLVTPTHRLSATAGLVAVCLRASSSGPFSRLPVRTTSRPRWGPGSHHPAPVASPGLALGFRPRLRSWCVSGFNFTAGSAGSSSFMRPPS</sequence>
<proteinExistence type="predicted"/>